<protein>
    <submittedName>
        <fullName evidence="2">Uncharacterized protein</fullName>
    </submittedName>
</protein>
<organism evidence="2 3">
    <name type="scientific">Paramuricea clavata</name>
    <name type="common">Red gorgonian</name>
    <name type="synonym">Violescent sea-whip</name>
    <dbReference type="NCBI Taxonomy" id="317549"/>
    <lineage>
        <taxon>Eukaryota</taxon>
        <taxon>Metazoa</taxon>
        <taxon>Cnidaria</taxon>
        <taxon>Anthozoa</taxon>
        <taxon>Octocorallia</taxon>
        <taxon>Malacalcyonacea</taxon>
        <taxon>Plexauridae</taxon>
        <taxon>Paramuricea</taxon>
    </lineage>
</organism>
<proteinExistence type="predicted"/>
<gene>
    <name evidence="2" type="ORF">PACLA_8A085748</name>
</gene>
<dbReference type="EMBL" id="CACRXK020000765">
    <property type="protein sequence ID" value="CAB3984640.1"/>
    <property type="molecule type" value="Genomic_DNA"/>
</dbReference>
<dbReference type="AlphaFoldDB" id="A0A6S7GHL3"/>
<reference evidence="2" key="1">
    <citation type="submission" date="2020-04" db="EMBL/GenBank/DDBJ databases">
        <authorList>
            <person name="Alioto T."/>
            <person name="Alioto T."/>
            <person name="Gomez Garrido J."/>
        </authorList>
    </citation>
    <scope>NUCLEOTIDE SEQUENCE</scope>
    <source>
        <strain evidence="2">A484AB</strain>
    </source>
</reference>
<dbReference type="Proteomes" id="UP001152795">
    <property type="component" value="Unassembled WGS sequence"/>
</dbReference>
<keyword evidence="3" id="KW-1185">Reference proteome</keyword>
<evidence type="ECO:0000313" key="3">
    <source>
        <dbReference type="Proteomes" id="UP001152795"/>
    </source>
</evidence>
<feature type="region of interest" description="Disordered" evidence="1">
    <location>
        <begin position="48"/>
        <end position="73"/>
    </location>
</feature>
<feature type="compositionally biased region" description="Polar residues" evidence="1">
    <location>
        <begin position="55"/>
        <end position="73"/>
    </location>
</feature>
<evidence type="ECO:0000256" key="1">
    <source>
        <dbReference type="SAM" id="MobiDB-lite"/>
    </source>
</evidence>
<sequence length="73" mass="8197">MADNMMNEESRGRFTSTINSLKELLARSQHEEELNKLDEGSVTELFGHIQQQQQMGNTSQSIPNIATESTEQG</sequence>
<accession>A0A6S7GHL3</accession>
<evidence type="ECO:0000313" key="2">
    <source>
        <dbReference type="EMBL" id="CAB3984640.1"/>
    </source>
</evidence>
<comment type="caution">
    <text evidence="2">The sequence shown here is derived from an EMBL/GenBank/DDBJ whole genome shotgun (WGS) entry which is preliminary data.</text>
</comment>
<name>A0A6S7GHL3_PARCT</name>